<feature type="region of interest" description="Disordered" evidence="1">
    <location>
        <begin position="172"/>
        <end position="313"/>
    </location>
</feature>
<gene>
    <name evidence="2" type="primary">g7508</name>
    <name evidence="2" type="ORF">VP750_LOCUS6428</name>
</gene>
<keyword evidence="3" id="KW-1185">Reference proteome</keyword>
<accession>A0ABP1FY11</accession>
<evidence type="ECO:0000313" key="2">
    <source>
        <dbReference type="EMBL" id="CAL5224769.1"/>
    </source>
</evidence>
<feature type="region of interest" description="Disordered" evidence="1">
    <location>
        <begin position="339"/>
        <end position="361"/>
    </location>
</feature>
<protein>
    <submittedName>
        <fullName evidence="2">G7508 protein</fullName>
    </submittedName>
</protein>
<reference evidence="2 3" key="1">
    <citation type="submission" date="2024-06" db="EMBL/GenBank/DDBJ databases">
        <authorList>
            <person name="Kraege A."/>
            <person name="Thomma B."/>
        </authorList>
    </citation>
    <scope>NUCLEOTIDE SEQUENCE [LARGE SCALE GENOMIC DNA]</scope>
</reference>
<feature type="compositionally biased region" description="Low complexity" evidence="1">
    <location>
        <begin position="172"/>
        <end position="185"/>
    </location>
</feature>
<dbReference type="EMBL" id="CAXHTA020000011">
    <property type="protein sequence ID" value="CAL5224769.1"/>
    <property type="molecule type" value="Genomic_DNA"/>
</dbReference>
<feature type="region of interest" description="Disordered" evidence="1">
    <location>
        <begin position="486"/>
        <end position="522"/>
    </location>
</feature>
<feature type="region of interest" description="Disordered" evidence="1">
    <location>
        <begin position="408"/>
        <end position="433"/>
    </location>
</feature>
<dbReference type="Proteomes" id="UP001497392">
    <property type="component" value="Unassembled WGS sequence"/>
</dbReference>
<feature type="compositionally biased region" description="Low complexity" evidence="1">
    <location>
        <begin position="492"/>
        <end position="504"/>
    </location>
</feature>
<evidence type="ECO:0000256" key="1">
    <source>
        <dbReference type="SAM" id="MobiDB-lite"/>
    </source>
</evidence>
<feature type="compositionally biased region" description="Basic and acidic residues" evidence="1">
    <location>
        <begin position="85"/>
        <end position="94"/>
    </location>
</feature>
<feature type="region of interest" description="Disordered" evidence="1">
    <location>
        <begin position="85"/>
        <end position="131"/>
    </location>
</feature>
<proteinExistence type="predicted"/>
<sequence>MSPPVFTAHEGQLFVGPQPWMAEPKTGSDSCQGIVIPASLLNKSPAPAAPKTTYRDFNPPLDHTGRPFWRNLRTTGRRNLTKTIEQGKRAREEAANTENEGTQPVAKKARPAPPTETAQPAARLYTRPPLPKTPYEAESFGTLGPVPRHVTSFLNAAATAIGTRSPASIHRSAGASAAAAKTPAASKRRAMPSHSPAQRGLASQKGNPAKPSPVSQGAVAKKAPGQGRPVPATSPTNPCLPPVTPKQVLKKSRAASPITTFQDSPAKENPGHGKLCPVTSPTPSSLTSATSERTFKISRRSSPRSPFQDDVVQGDEPDVVASHHDSAMGILDEGLPTAGSSCAHTATSPPTASAVPAAGQGLQQKAELTQSTGNGSASCPPSTVGILEPGLPAAGTCCINTATSPATAPAEAAASQSLQEDPEEIDSDEDEDAASREAMMDLLSEDNGAAAPAACPASPPQAADPLLCTRGLWDACTYAMASCSERRSPTGRRSSQASRHASARGQEMTHLTERCLSPGLQA</sequence>
<comment type="caution">
    <text evidence="2">The sequence shown here is derived from an EMBL/GenBank/DDBJ whole genome shotgun (WGS) entry which is preliminary data.</text>
</comment>
<feature type="compositionally biased region" description="Acidic residues" evidence="1">
    <location>
        <begin position="420"/>
        <end position="432"/>
    </location>
</feature>
<evidence type="ECO:0000313" key="3">
    <source>
        <dbReference type="Proteomes" id="UP001497392"/>
    </source>
</evidence>
<feature type="compositionally biased region" description="Low complexity" evidence="1">
    <location>
        <begin position="340"/>
        <end position="358"/>
    </location>
</feature>
<organism evidence="2 3">
    <name type="scientific">Coccomyxa viridis</name>
    <dbReference type="NCBI Taxonomy" id="1274662"/>
    <lineage>
        <taxon>Eukaryota</taxon>
        <taxon>Viridiplantae</taxon>
        <taxon>Chlorophyta</taxon>
        <taxon>core chlorophytes</taxon>
        <taxon>Trebouxiophyceae</taxon>
        <taxon>Trebouxiophyceae incertae sedis</taxon>
        <taxon>Coccomyxaceae</taxon>
        <taxon>Coccomyxa</taxon>
    </lineage>
</organism>
<feature type="compositionally biased region" description="Low complexity" evidence="1">
    <location>
        <begin position="277"/>
        <end position="291"/>
    </location>
</feature>
<name>A0ABP1FY11_9CHLO</name>